<feature type="coiled-coil region" evidence="1">
    <location>
        <begin position="370"/>
        <end position="412"/>
    </location>
</feature>
<dbReference type="RefSeq" id="WP_160752844.1">
    <property type="nucleotide sequence ID" value="NZ_WTYA01000004.1"/>
</dbReference>
<organism evidence="4 5">
    <name type="scientific">Qipengyuania algicida</name>
    <dbReference type="NCBI Taxonomy" id="1836209"/>
    <lineage>
        <taxon>Bacteria</taxon>
        <taxon>Pseudomonadati</taxon>
        <taxon>Pseudomonadota</taxon>
        <taxon>Alphaproteobacteria</taxon>
        <taxon>Sphingomonadales</taxon>
        <taxon>Erythrobacteraceae</taxon>
        <taxon>Qipengyuania</taxon>
    </lineage>
</organism>
<evidence type="ECO:0000256" key="2">
    <source>
        <dbReference type="SAM" id="MobiDB-lite"/>
    </source>
</evidence>
<dbReference type="OrthoDB" id="9777715at2"/>
<sequence>MTKRSHIRAIGQNDQPQGEVTPEETLPVPQAEEVFEPEQEWIEEPEAPARGISVLAGLSWAIALGWSAFFAWANVEAIQTRPSPQQWTQLIATWAIPVLLIGVIWLLAMRNSAREATRFGAVAHSLSAQSVQLEQRLSSVNRELSLAREFLSTQTRELEFLGRSAVERISGPAEQLRELVSENGERIDSIAKVSVTALDNMKSLREDLPVVTNAARDASNQIGGAGRTAKSQLAELVSGFERLNEFGQASERQVTSLQDRISETLDSFDTRLADIERMTDARVEAMREDSQVLRNELNDHQETAIVALREQMEALRQEIVEAGSSFTSQQEAALTAMRDRIDSLQTEAGNVTESLRSGERSAIEVWQGRITDLKHSLTKAIEEISDLDAKAIENANGKLRALTGEAERVDEKLVERNRLFEQQIGDREKAFEAAQAQALERFYERLTELDGELAKRREAQDAQLDATAQRNEGIKEGIAQIEAQIATLAERAEQTEAGLVRSSSRLAETVEETNGSLEETEQALGRLTDASVRVLELIQASAKHSKTELPAALGVFEARLAEARSTAGAAVGLLEQGTASSDSLLAAIERLREEGQAATNNIDGLRERLSETVESQTAELGVLREQIVSVDSETNVLAERISTTLRESLGQFENAGRDVLETLESQQKEQIRSLVGHIGDESAQAVEQAFADLSKDTIEQLNAATAKASETSRDLIGQLRDQLARVNELTGNLESRISRAREKAEEQIDNDFSRRVALITESLNSNAIDIAKVLSTEVTDTAWASYLRGDRSVFTRRAVRLIDSSQSREIAELYDTDTEFRGHVSRYIHDFEAMLRTMLSTRDGNALGVTLLSSDMGKLYVVLAQAIERLRE</sequence>
<dbReference type="Proteomes" id="UP000439780">
    <property type="component" value="Unassembled WGS sequence"/>
</dbReference>
<keyword evidence="3" id="KW-0812">Transmembrane</keyword>
<proteinExistence type="predicted"/>
<evidence type="ECO:0000313" key="5">
    <source>
        <dbReference type="Proteomes" id="UP000439780"/>
    </source>
</evidence>
<evidence type="ECO:0000256" key="3">
    <source>
        <dbReference type="SAM" id="Phobius"/>
    </source>
</evidence>
<name>A0A845AGK2_9SPHN</name>
<keyword evidence="5" id="KW-1185">Reference proteome</keyword>
<dbReference type="AlphaFoldDB" id="A0A845AGK2"/>
<dbReference type="Gene3D" id="1.10.287.1490">
    <property type="match status" value="1"/>
</dbReference>
<keyword evidence="3" id="KW-0472">Membrane</keyword>
<feature type="coiled-coil region" evidence="1">
    <location>
        <begin position="581"/>
        <end position="626"/>
    </location>
</feature>
<feature type="region of interest" description="Disordered" evidence="2">
    <location>
        <begin position="1"/>
        <end position="30"/>
    </location>
</feature>
<dbReference type="EMBL" id="WTYA01000004">
    <property type="protein sequence ID" value="MXP28549.1"/>
    <property type="molecule type" value="Genomic_DNA"/>
</dbReference>
<accession>A0A845AGK2</accession>
<comment type="caution">
    <text evidence="4">The sequence shown here is derived from an EMBL/GenBank/DDBJ whole genome shotgun (WGS) entry which is preliminary data.</text>
</comment>
<keyword evidence="1" id="KW-0175">Coiled coil</keyword>
<feature type="coiled-coil region" evidence="1">
    <location>
        <begin position="478"/>
        <end position="530"/>
    </location>
</feature>
<reference evidence="4 5" key="1">
    <citation type="submission" date="2019-12" db="EMBL/GenBank/DDBJ databases">
        <title>Genomic-based taxomic classification of the family Erythrobacteraceae.</title>
        <authorList>
            <person name="Xu L."/>
        </authorList>
    </citation>
    <scope>NUCLEOTIDE SEQUENCE [LARGE SCALE GENOMIC DNA]</scope>
    <source>
        <strain evidence="4 5">KEMB 9005-328</strain>
    </source>
</reference>
<feature type="coiled-coil region" evidence="1">
    <location>
        <begin position="283"/>
        <end position="325"/>
    </location>
</feature>
<evidence type="ECO:0000313" key="4">
    <source>
        <dbReference type="EMBL" id="MXP28549.1"/>
    </source>
</evidence>
<protein>
    <submittedName>
        <fullName evidence="4">ATPase</fullName>
    </submittedName>
</protein>
<gene>
    <name evidence="4" type="ORF">GRI58_06910</name>
</gene>
<keyword evidence="3" id="KW-1133">Transmembrane helix</keyword>
<evidence type="ECO:0000256" key="1">
    <source>
        <dbReference type="SAM" id="Coils"/>
    </source>
</evidence>
<feature type="transmembrane region" description="Helical" evidence="3">
    <location>
        <begin position="87"/>
        <end position="108"/>
    </location>
</feature>